<dbReference type="EMBL" id="JAAOAS010000357">
    <property type="protein sequence ID" value="KAF5578495.1"/>
    <property type="molecule type" value="Genomic_DNA"/>
</dbReference>
<dbReference type="AlphaFoldDB" id="A0A8H5KV18"/>
<organism evidence="2 3">
    <name type="scientific">Fusarium pseudocircinatum</name>
    <dbReference type="NCBI Taxonomy" id="56676"/>
    <lineage>
        <taxon>Eukaryota</taxon>
        <taxon>Fungi</taxon>
        <taxon>Dikarya</taxon>
        <taxon>Ascomycota</taxon>
        <taxon>Pezizomycotina</taxon>
        <taxon>Sordariomycetes</taxon>
        <taxon>Hypocreomycetidae</taxon>
        <taxon>Hypocreales</taxon>
        <taxon>Nectriaceae</taxon>
        <taxon>Fusarium</taxon>
        <taxon>Fusarium fujikuroi species complex</taxon>
    </lineage>
</organism>
<feature type="compositionally biased region" description="Polar residues" evidence="1">
    <location>
        <begin position="24"/>
        <end position="37"/>
    </location>
</feature>
<evidence type="ECO:0000313" key="3">
    <source>
        <dbReference type="Proteomes" id="UP000546213"/>
    </source>
</evidence>
<protein>
    <submittedName>
        <fullName evidence="2">Uncharacterized protein</fullName>
    </submittedName>
</protein>
<dbReference type="Proteomes" id="UP000546213">
    <property type="component" value="Unassembled WGS sequence"/>
</dbReference>
<keyword evidence="3" id="KW-1185">Reference proteome</keyword>
<evidence type="ECO:0000256" key="1">
    <source>
        <dbReference type="SAM" id="MobiDB-lite"/>
    </source>
</evidence>
<evidence type="ECO:0000313" key="2">
    <source>
        <dbReference type="EMBL" id="KAF5578495.1"/>
    </source>
</evidence>
<accession>A0A8H5KV18</accession>
<comment type="caution">
    <text evidence="2">The sequence shown here is derived from an EMBL/GenBank/DDBJ whole genome shotgun (WGS) entry which is preliminary data.</text>
</comment>
<feature type="compositionally biased region" description="Polar residues" evidence="1">
    <location>
        <begin position="59"/>
        <end position="73"/>
    </location>
</feature>
<gene>
    <name evidence="2" type="ORF">FPCIR_11536</name>
</gene>
<reference evidence="2 3" key="1">
    <citation type="submission" date="2020-05" db="EMBL/GenBank/DDBJ databases">
        <title>Identification and distribution of gene clusters putatively required for synthesis of sphingolipid metabolism inhibitors in phylogenetically diverse species of the filamentous fungus Fusarium.</title>
        <authorList>
            <person name="Kim H.-S."/>
            <person name="Busman M."/>
            <person name="Brown D.W."/>
            <person name="Divon H."/>
            <person name="Uhlig S."/>
            <person name="Proctor R.H."/>
        </authorList>
    </citation>
    <scope>NUCLEOTIDE SEQUENCE [LARGE SCALE GENOMIC DNA]</scope>
    <source>
        <strain evidence="2 3">NRRL 36939</strain>
    </source>
</reference>
<sequence length="143" mass="15751">MENRTVDPRALYTDSQWDGLDMSRSYNHTQEPSTTSGPIARIKYPFVSGGSEDMGDAGSRTTSHTAPSTSNHPIDSVVELGEIRAESGRPNPQRFDAHSLGSLRPPQDEDIEANEAETREALLALGPDISTHIRWYDDVPQKS</sequence>
<feature type="region of interest" description="Disordered" evidence="1">
    <location>
        <begin position="18"/>
        <end position="107"/>
    </location>
</feature>
<name>A0A8H5KV18_9HYPO</name>
<proteinExistence type="predicted"/>